<evidence type="ECO:0000259" key="1">
    <source>
        <dbReference type="Pfam" id="PF04101"/>
    </source>
</evidence>
<comment type="caution">
    <text evidence="2">The sequence shown here is derived from an EMBL/GenBank/DDBJ whole genome shotgun (WGS) entry which is preliminary data.</text>
</comment>
<dbReference type="Proteomes" id="UP000680365">
    <property type="component" value="Unassembled WGS sequence"/>
</dbReference>
<keyword evidence="2" id="KW-0808">Transferase</keyword>
<protein>
    <submittedName>
        <fullName evidence="2">N-Acetylneuraminate cytidylyltransferase</fullName>
    </submittedName>
</protein>
<proteinExistence type="predicted"/>
<organism evidence="2 3">
    <name type="scientific">Candidatus Vampirococcus lugosii</name>
    <dbReference type="NCBI Taxonomy" id="2789015"/>
    <lineage>
        <taxon>Bacteria</taxon>
        <taxon>Candidatus Absconditibacteriota</taxon>
        <taxon>Vampirococcus</taxon>
    </lineage>
</organism>
<dbReference type="InterPro" id="IPR050793">
    <property type="entry name" value="CMP-NeuNAc_synthase"/>
</dbReference>
<dbReference type="GO" id="GO:0016779">
    <property type="term" value="F:nucleotidyltransferase activity"/>
    <property type="evidence" value="ECO:0007669"/>
    <property type="project" value="UniProtKB-KW"/>
</dbReference>
<dbReference type="Gene3D" id="3.90.550.10">
    <property type="entry name" value="Spore Coat Polysaccharide Biosynthesis Protein SpsA, Chain A"/>
    <property type="match status" value="1"/>
</dbReference>
<accession>A0ABS5QMA8</accession>
<feature type="domain" description="Glycosyl transferase family 28 C-terminal" evidence="1">
    <location>
        <begin position="390"/>
        <end position="504"/>
    </location>
</feature>
<reference evidence="2 3" key="1">
    <citation type="journal article" date="2021" name="Nat. Commun.">
        <title>Reductive evolution and unique predatory mode in the CPR bacterium Vampirococcus lugosii.</title>
        <authorList>
            <person name="Moreira D."/>
            <person name="Zivanovic Y."/>
            <person name="Lopez-Archilla A.I."/>
            <person name="Iniesto M."/>
            <person name="Lopez-Garcia P."/>
        </authorList>
    </citation>
    <scope>NUCLEOTIDE SEQUENCE [LARGE SCALE GENOMIC DNA]</scope>
    <source>
        <strain evidence="2">Chiprana</strain>
    </source>
</reference>
<evidence type="ECO:0000313" key="2">
    <source>
        <dbReference type="EMBL" id="MBS8122302.1"/>
    </source>
</evidence>
<dbReference type="SUPFAM" id="SSF53448">
    <property type="entry name" value="Nucleotide-diphospho-sugar transferases"/>
    <property type="match status" value="1"/>
</dbReference>
<keyword evidence="2" id="KW-0548">Nucleotidyltransferase</keyword>
<dbReference type="SUPFAM" id="SSF53756">
    <property type="entry name" value="UDP-Glycosyltransferase/glycogen phosphorylase"/>
    <property type="match status" value="1"/>
</dbReference>
<evidence type="ECO:0000313" key="3">
    <source>
        <dbReference type="Proteomes" id="UP000680365"/>
    </source>
</evidence>
<gene>
    <name evidence="2" type="ORF">VAMP_275n26</name>
</gene>
<dbReference type="PANTHER" id="PTHR21485">
    <property type="entry name" value="HAD SUPERFAMILY MEMBERS CMAS AND KDSC"/>
    <property type="match status" value="1"/>
</dbReference>
<dbReference type="Gene3D" id="3.40.50.2000">
    <property type="entry name" value="Glycogen Phosphorylase B"/>
    <property type="match status" value="1"/>
</dbReference>
<dbReference type="Pfam" id="PF02348">
    <property type="entry name" value="CTP_transf_3"/>
    <property type="match status" value="1"/>
</dbReference>
<dbReference type="InterPro" id="IPR003329">
    <property type="entry name" value="Cytidylyl_trans"/>
</dbReference>
<dbReference type="EMBL" id="JAEDAM010000069">
    <property type="protein sequence ID" value="MBS8122302.1"/>
    <property type="molecule type" value="Genomic_DNA"/>
</dbReference>
<dbReference type="Gene3D" id="3.40.50.11190">
    <property type="match status" value="1"/>
</dbReference>
<dbReference type="InterPro" id="IPR007235">
    <property type="entry name" value="Glyco_trans_28_C"/>
</dbReference>
<dbReference type="Pfam" id="PF04101">
    <property type="entry name" value="Glyco_tran_28_C"/>
    <property type="match status" value="1"/>
</dbReference>
<dbReference type="RefSeq" id="WP_213349740.1">
    <property type="nucleotide sequence ID" value="NZ_JAEDAM010000069.1"/>
</dbReference>
<dbReference type="PANTHER" id="PTHR21485:SF6">
    <property type="entry name" value="N-ACYLNEURAMINATE CYTIDYLYLTRANSFERASE-RELATED"/>
    <property type="match status" value="1"/>
</dbReference>
<dbReference type="CDD" id="cd02513">
    <property type="entry name" value="CMP-NeuAc_Synthase"/>
    <property type="match status" value="1"/>
</dbReference>
<sequence>MYNNKKILAIIPARGSSKGIPKKNIKPLNGKPLIHYTIDNLKSSKIIDDIVLTTESEEIKNNCKSKEIIIHNRPESLSDDATPLDPVIFDVCEKYNNYDYIITFQPTSPLIKLKTIEKAIKNFIESGKDSFMSLREETHLYWKEENGKIIADFEKRVNRQFLPKKYVETGAIIGVKKDYFLTNNTRININSCDFVITGEQESTDIDTYADWVNVESLLNQKNIAINVIGNNKTGLGHIYRQLHIALNLNTKPTFFTKKGNNLAKKIINENFYEIIEYDNEEYLIKFLKEKNIKIIINDILDTSKKYIDSLKENELKVINFEDLGEGKNYADFTINELYEFTDDKENILNGHKYIILRDDIINQEKKKITKDVKNITISCGGTDPNNLTCIYLQSLENINYNGNINIILGPGYSHKKKLENITKGKQNIKILENISNMGEVIQNADIMLTSNGRTIYEITCIGVPTISISQNEQEMHHTFSNFSGCIKNLGLVNFIDKTKLEEEIKNLIFNYDERKVINKKMLSYNLENGINKFLDILNKL</sequence>
<keyword evidence="3" id="KW-1185">Reference proteome</keyword>
<name>A0ABS5QMA8_9BACT</name>
<dbReference type="InterPro" id="IPR029044">
    <property type="entry name" value="Nucleotide-diphossugar_trans"/>
</dbReference>